<protein>
    <submittedName>
        <fullName evidence="1">Uncharacterized protein</fullName>
    </submittedName>
</protein>
<sequence>MKFSNELCKNPTQKVDISNTTTIDLSTYLIVCSMSKLTILWKACSSKDQKIMQITRNPNQSWILSHEENNMKNHKNKN</sequence>
<organism evidence="1">
    <name type="scientific">Rhizophora mucronata</name>
    <name type="common">Asiatic mangrove</name>
    <dbReference type="NCBI Taxonomy" id="61149"/>
    <lineage>
        <taxon>Eukaryota</taxon>
        <taxon>Viridiplantae</taxon>
        <taxon>Streptophyta</taxon>
        <taxon>Embryophyta</taxon>
        <taxon>Tracheophyta</taxon>
        <taxon>Spermatophyta</taxon>
        <taxon>Magnoliopsida</taxon>
        <taxon>eudicotyledons</taxon>
        <taxon>Gunneridae</taxon>
        <taxon>Pentapetalae</taxon>
        <taxon>rosids</taxon>
        <taxon>fabids</taxon>
        <taxon>Malpighiales</taxon>
        <taxon>Rhizophoraceae</taxon>
        <taxon>Rhizophora</taxon>
    </lineage>
</organism>
<proteinExistence type="predicted"/>
<accession>A0A2P2LUM3</accession>
<dbReference type="EMBL" id="GGEC01041181">
    <property type="protein sequence ID" value="MBX21665.1"/>
    <property type="molecule type" value="Transcribed_RNA"/>
</dbReference>
<evidence type="ECO:0000313" key="1">
    <source>
        <dbReference type="EMBL" id="MBX21665.1"/>
    </source>
</evidence>
<reference evidence="1" key="1">
    <citation type="submission" date="2018-02" db="EMBL/GenBank/DDBJ databases">
        <title>Rhizophora mucronata_Transcriptome.</title>
        <authorList>
            <person name="Meera S.P."/>
            <person name="Sreeshan A."/>
            <person name="Augustine A."/>
        </authorList>
    </citation>
    <scope>NUCLEOTIDE SEQUENCE</scope>
    <source>
        <tissue evidence="1">Leaf</tissue>
    </source>
</reference>
<dbReference type="AlphaFoldDB" id="A0A2P2LUM3"/>
<name>A0A2P2LUM3_RHIMU</name>